<comment type="caution">
    <text evidence="1">The sequence shown here is derived from an EMBL/GenBank/DDBJ whole genome shotgun (WGS) entry which is preliminary data.</text>
</comment>
<proteinExistence type="predicted"/>
<sequence length="121" mass="14182">MFKKNVTEDRKEIFAILKSFVTGNYSARKLIYTHVSFENIEGTIYKVSSYEDELSFTSSGRLWLERRQENFTSNFENETMENVHKKAAQGCIKADKYMKEICEFPINGELEIISDYLPNEN</sequence>
<reference evidence="1" key="1">
    <citation type="submission" date="2019-08" db="EMBL/GenBank/DDBJ databases">
        <authorList>
            <person name="Kucharzyk K."/>
            <person name="Murdoch R.W."/>
            <person name="Higgins S."/>
            <person name="Loffler F."/>
        </authorList>
    </citation>
    <scope>NUCLEOTIDE SEQUENCE</scope>
</reference>
<name>A0A645IMN0_9ZZZZ</name>
<evidence type="ECO:0000313" key="1">
    <source>
        <dbReference type="EMBL" id="MPN52517.1"/>
    </source>
</evidence>
<protein>
    <submittedName>
        <fullName evidence="1">Uncharacterized protein</fullName>
    </submittedName>
</protein>
<organism evidence="1">
    <name type="scientific">bioreactor metagenome</name>
    <dbReference type="NCBI Taxonomy" id="1076179"/>
    <lineage>
        <taxon>unclassified sequences</taxon>
        <taxon>metagenomes</taxon>
        <taxon>ecological metagenomes</taxon>
    </lineage>
</organism>
<gene>
    <name evidence="1" type="ORF">SDC9_200179</name>
</gene>
<dbReference type="AlphaFoldDB" id="A0A645IMN0"/>
<accession>A0A645IMN0</accession>
<dbReference type="EMBL" id="VSSQ01118707">
    <property type="protein sequence ID" value="MPN52517.1"/>
    <property type="molecule type" value="Genomic_DNA"/>
</dbReference>